<dbReference type="Proteomes" id="UP000886674">
    <property type="component" value="Unassembled WGS sequence"/>
</dbReference>
<name>A0A9E4NML7_9GAMM</name>
<reference evidence="1" key="1">
    <citation type="journal article" date="2021" name="Proc. Natl. Acad. Sci. U.S.A.">
        <title>Global biogeography of chemosynthetic symbionts reveals both localized and globally distributed symbiont groups. .</title>
        <authorList>
            <person name="Osvatic J.T."/>
            <person name="Wilkins L.G.E."/>
            <person name="Leibrecht L."/>
            <person name="Leray M."/>
            <person name="Zauner S."/>
            <person name="Polzin J."/>
            <person name="Camacho Y."/>
            <person name="Gros O."/>
            <person name="van Gils J.A."/>
            <person name="Eisen J.A."/>
            <person name="Petersen J.M."/>
            <person name="Yuen B."/>
        </authorList>
    </citation>
    <scope>NUCLEOTIDE SEQUENCE</scope>
    <source>
        <strain evidence="1">MAGclacostrist055</strain>
    </source>
</reference>
<accession>A0A9E4NML7</accession>
<dbReference type="AlphaFoldDB" id="A0A9E4NML7"/>
<organism evidence="1 2">
    <name type="scientific">Candidatus Thiodiazotropha taylori</name>
    <dbReference type="NCBI Taxonomy" id="2792791"/>
    <lineage>
        <taxon>Bacteria</taxon>
        <taxon>Pseudomonadati</taxon>
        <taxon>Pseudomonadota</taxon>
        <taxon>Gammaproteobacteria</taxon>
        <taxon>Chromatiales</taxon>
        <taxon>Sedimenticolaceae</taxon>
        <taxon>Candidatus Thiodiazotropha</taxon>
    </lineage>
</organism>
<protein>
    <submittedName>
        <fullName evidence="1">Uncharacterized protein</fullName>
    </submittedName>
</protein>
<proteinExistence type="predicted"/>
<comment type="caution">
    <text evidence="1">The sequence shown here is derived from an EMBL/GenBank/DDBJ whole genome shotgun (WGS) entry which is preliminary data.</text>
</comment>
<sequence length="92" mass="10039">MTGLVANESGGFLDDFWGWAGERVTYGTDQYIDHWLDERFPERVAPPNSDFLPAAAAIEEEATSGSGFFQDPGNQQMLVYVGLGLLALAVLK</sequence>
<evidence type="ECO:0000313" key="1">
    <source>
        <dbReference type="EMBL" id="MCG7979592.1"/>
    </source>
</evidence>
<gene>
    <name evidence="1" type="ORF">JAY77_15795</name>
</gene>
<evidence type="ECO:0000313" key="2">
    <source>
        <dbReference type="Proteomes" id="UP000886674"/>
    </source>
</evidence>
<dbReference type="EMBL" id="JAEPCR010000077">
    <property type="protein sequence ID" value="MCG7979592.1"/>
    <property type="molecule type" value="Genomic_DNA"/>
</dbReference>